<name>A0A812IXA3_SYMPI</name>
<comment type="caution">
    <text evidence="2">The sequence shown here is derived from an EMBL/GenBank/DDBJ whole genome shotgun (WGS) entry which is preliminary data.</text>
</comment>
<proteinExistence type="predicted"/>
<dbReference type="Proteomes" id="UP000649617">
    <property type="component" value="Unassembled WGS sequence"/>
</dbReference>
<feature type="compositionally biased region" description="Low complexity" evidence="1">
    <location>
        <begin position="68"/>
        <end position="84"/>
    </location>
</feature>
<gene>
    <name evidence="2" type="ORF">SPIL2461_LOCUS711</name>
</gene>
<sequence length="84" mass="8654">AGREGRAAVVTAQTAPSKGSARWEVANALTAMKSVRVLHILPGSQLSEHIREPDATKEHPSVSKNQGADAKAPAVPATVTTDAS</sequence>
<accession>A0A812IXA3</accession>
<dbReference type="EMBL" id="CAJNIZ010000611">
    <property type="protein sequence ID" value="CAE7170710.1"/>
    <property type="molecule type" value="Genomic_DNA"/>
</dbReference>
<organism evidence="2 3">
    <name type="scientific">Symbiodinium pilosum</name>
    <name type="common">Dinoflagellate</name>
    <dbReference type="NCBI Taxonomy" id="2952"/>
    <lineage>
        <taxon>Eukaryota</taxon>
        <taxon>Sar</taxon>
        <taxon>Alveolata</taxon>
        <taxon>Dinophyceae</taxon>
        <taxon>Suessiales</taxon>
        <taxon>Symbiodiniaceae</taxon>
        <taxon>Symbiodinium</taxon>
    </lineage>
</organism>
<evidence type="ECO:0000313" key="3">
    <source>
        <dbReference type="Proteomes" id="UP000649617"/>
    </source>
</evidence>
<dbReference type="AlphaFoldDB" id="A0A812IXA3"/>
<feature type="non-terminal residue" evidence="2">
    <location>
        <position position="84"/>
    </location>
</feature>
<evidence type="ECO:0000256" key="1">
    <source>
        <dbReference type="SAM" id="MobiDB-lite"/>
    </source>
</evidence>
<reference evidence="2" key="1">
    <citation type="submission" date="2021-02" db="EMBL/GenBank/DDBJ databases">
        <authorList>
            <person name="Dougan E. K."/>
            <person name="Rhodes N."/>
            <person name="Thang M."/>
            <person name="Chan C."/>
        </authorList>
    </citation>
    <scope>NUCLEOTIDE SEQUENCE</scope>
</reference>
<feature type="non-terminal residue" evidence="2">
    <location>
        <position position="1"/>
    </location>
</feature>
<evidence type="ECO:0000313" key="2">
    <source>
        <dbReference type="EMBL" id="CAE7170710.1"/>
    </source>
</evidence>
<feature type="region of interest" description="Disordered" evidence="1">
    <location>
        <begin position="46"/>
        <end position="84"/>
    </location>
</feature>
<protein>
    <submittedName>
        <fullName evidence="2">Uncharacterized protein</fullName>
    </submittedName>
</protein>
<keyword evidence="3" id="KW-1185">Reference proteome</keyword>
<feature type="compositionally biased region" description="Basic and acidic residues" evidence="1">
    <location>
        <begin position="48"/>
        <end position="61"/>
    </location>
</feature>